<sequence>MLKNKYCNDSLGEVGGSVPGSGLRSEQSLSKFSSGPCSRVLDGVSSALFTSSILAASVVVSATVFSLFYNPIGPNRL</sequence>
<dbReference type="AlphaFoldDB" id="A0A0V1CR52"/>
<keyword evidence="1" id="KW-0472">Membrane</keyword>
<gene>
    <name evidence="2" type="ORF">T03_5800</name>
</gene>
<keyword evidence="3" id="KW-1185">Reference proteome</keyword>
<protein>
    <submittedName>
        <fullName evidence="2">Uncharacterized protein</fullName>
    </submittedName>
</protein>
<organism evidence="2 3">
    <name type="scientific">Trichinella britovi</name>
    <name type="common">Parasitic roundworm</name>
    <dbReference type="NCBI Taxonomy" id="45882"/>
    <lineage>
        <taxon>Eukaryota</taxon>
        <taxon>Metazoa</taxon>
        <taxon>Ecdysozoa</taxon>
        <taxon>Nematoda</taxon>
        <taxon>Enoplea</taxon>
        <taxon>Dorylaimia</taxon>
        <taxon>Trichinellida</taxon>
        <taxon>Trichinellidae</taxon>
        <taxon>Trichinella</taxon>
    </lineage>
</organism>
<dbReference type="Proteomes" id="UP000054653">
    <property type="component" value="Unassembled WGS sequence"/>
</dbReference>
<feature type="transmembrane region" description="Helical" evidence="1">
    <location>
        <begin position="48"/>
        <end position="69"/>
    </location>
</feature>
<evidence type="ECO:0000313" key="2">
    <source>
        <dbReference type="EMBL" id="KRY51743.1"/>
    </source>
</evidence>
<keyword evidence="1" id="KW-1133">Transmembrane helix</keyword>
<dbReference type="EMBL" id="JYDI01000118">
    <property type="protein sequence ID" value="KRY51743.1"/>
    <property type="molecule type" value="Genomic_DNA"/>
</dbReference>
<evidence type="ECO:0000313" key="3">
    <source>
        <dbReference type="Proteomes" id="UP000054653"/>
    </source>
</evidence>
<name>A0A0V1CR52_TRIBR</name>
<comment type="caution">
    <text evidence="2">The sequence shown here is derived from an EMBL/GenBank/DDBJ whole genome shotgun (WGS) entry which is preliminary data.</text>
</comment>
<proteinExistence type="predicted"/>
<keyword evidence="1" id="KW-0812">Transmembrane</keyword>
<reference evidence="2 3" key="1">
    <citation type="submission" date="2015-01" db="EMBL/GenBank/DDBJ databases">
        <title>Evolution of Trichinella species and genotypes.</title>
        <authorList>
            <person name="Korhonen P.K."/>
            <person name="Edoardo P."/>
            <person name="Giuseppe L.R."/>
            <person name="Gasser R.B."/>
        </authorList>
    </citation>
    <scope>NUCLEOTIDE SEQUENCE [LARGE SCALE GENOMIC DNA]</scope>
    <source>
        <strain evidence="2">ISS120</strain>
    </source>
</reference>
<accession>A0A0V1CR52</accession>
<evidence type="ECO:0000256" key="1">
    <source>
        <dbReference type="SAM" id="Phobius"/>
    </source>
</evidence>